<proteinExistence type="predicted"/>
<accession>A0A6C0ICS8</accession>
<protein>
    <submittedName>
        <fullName evidence="1">Uncharacterized protein</fullName>
    </submittedName>
</protein>
<organism evidence="1">
    <name type="scientific">viral metagenome</name>
    <dbReference type="NCBI Taxonomy" id="1070528"/>
    <lineage>
        <taxon>unclassified sequences</taxon>
        <taxon>metagenomes</taxon>
        <taxon>organismal metagenomes</taxon>
    </lineage>
</organism>
<sequence length="179" mass="20343">MSPTLKPNRYYRKFLNPWYPVVFYDNPAVLEVQPSERLRAFTLLRHRKQHDLLLTTSHQLQRGLDIHPYVHNLLERVPNAMDMLEAPIQTKTGDGEELVGPTVINHIVRHLKPDMFDEIMGYLGIDMPQQESLLGEYTRLNKYGEFKDASFDMYKHFDRSNTPSFLGGGGAAGGGGGGI</sequence>
<name>A0A6C0ICS8_9ZZZZ</name>
<dbReference type="EMBL" id="MN740156">
    <property type="protein sequence ID" value="QHT90682.1"/>
    <property type="molecule type" value="Genomic_DNA"/>
</dbReference>
<evidence type="ECO:0000313" key="1">
    <source>
        <dbReference type="EMBL" id="QHT90682.1"/>
    </source>
</evidence>
<reference evidence="1" key="1">
    <citation type="journal article" date="2020" name="Nature">
        <title>Giant virus diversity and host interactions through global metagenomics.</title>
        <authorList>
            <person name="Schulz F."/>
            <person name="Roux S."/>
            <person name="Paez-Espino D."/>
            <person name="Jungbluth S."/>
            <person name="Walsh D.A."/>
            <person name="Denef V.J."/>
            <person name="McMahon K.D."/>
            <person name="Konstantinidis K.T."/>
            <person name="Eloe-Fadrosh E.A."/>
            <person name="Kyrpides N.C."/>
            <person name="Woyke T."/>
        </authorList>
    </citation>
    <scope>NUCLEOTIDE SEQUENCE</scope>
    <source>
        <strain evidence="1">GVMAG-M-3300023184-71</strain>
    </source>
</reference>
<dbReference type="AlphaFoldDB" id="A0A6C0ICS8"/>